<evidence type="ECO:0000259" key="6">
    <source>
        <dbReference type="Pfam" id="PF01386"/>
    </source>
</evidence>
<dbReference type="Pfam" id="PF14693">
    <property type="entry name" value="Ribosomal_TL5_C"/>
    <property type="match status" value="1"/>
</dbReference>
<dbReference type="Gene3D" id="2.40.240.10">
    <property type="entry name" value="Ribosomal Protein L25, Chain P"/>
    <property type="match status" value="1"/>
</dbReference>
<dbReference type="InterPro" id="IPR029751">
    <property type="entry name" value="Ribosomal_L25_dom"/>
</dbReference>
<gene>
    <name evidence="5" type="primary">rplY</name>
    <name evidence="5" type="synonym">ctc</name>
    <name evidence="8" type="ORF">IAC44_01785</name>
</gene>
<dbReference type="GO" id="GO:0022625">
    <property type="term" value="C:cytosolic large ribosomal subunit"/>
    <property type="evidence" value="ECO:0007669"/>
    <property type="project" value="TreeGrafter"/>
</dbReference>
<dbReference type="HAMAP" id="MF_01334">
    <property type="entry name" value="Ribosomal_bL25_CTC"/>
    <property type="match status" value="1"/>
</dbReference>
<dbReference type="AlphaFoldDB" id="A0A9D1KTM5"/>
<dbReference type="InterPro" id="IPR001021">
    <property type="entry name" value="Ribosomal_bL25_long"/>
</dbReference>
<protein>
    <recommendedName>
        <fullName evidence="5">Large ribosomal subunit protein bL25</fullName>
    </recommendedName>
    <alternativeName>
        <fullName evidence="5">General stress protein CTC</fullName>
    </alternativeName>
</protein>
<dbReference type="PANTHER" id="PTHR33284:SF1">
    <property type="entry name" value="RIBOSOMAL PROTEIN L25_GLN-TRNA SYNTHETASE, ANTI-CODON-BINDING DOMAIN-CONTAINING PROTEIN"/>
    <property type="match status" value="1"/>
</dbReference>
<dbReference type="NCBIfam" id="TIGR00731">
    <property type="entry name" value="bL25_bact_ctc"/>
    <property type="match status" value="1"/>
</dbReference>
<dbReference type="SUPFAM" id="SSF50715">
    <property type="entry name" value="Ribosomal protein L25-like"/>
    <property type="match status" value="1"/>
</dbReference>
<dbReference type="InterPro" id="IPR037121">
    <property type="entry name" value="Ribosomal_bL25_C"/>
</dbReference>
<evidence type="ECO:0000256" key="1">
    <source>
        <dbReference type="ARBA" id="ARBA00022730"/>
    </source>
</evidence>
<dbReference type="InterPro" id="IPR011035">
    <property type="entry name" value="Ribosomal_bL25/Gln-tRNA_synth"/>
</dbReference>
<dbReference type="PANTHER" id="PTHR33284">
    <property type="entry name" value="RIBOSOMAL PROTEIN L25/GLN-TRNA SYNTHETASE, ANTI-CODON-BINDING DOMAIN-CONTAINING PROTEIN"/>
    <property type="match status" value="1"/>
</dbReference>
<evidence type="ECO:0000256" key="5">
    <source>
        <dbReference type="HAMAP-Rule" id="MF_01334"/>
    </source>
</evidence>
<reference evidence="8" key="2">
    <citation type="journal article" date="2021" name="PeerJ">
        <title>Extensive microbial diversity within the chicken gut microbiome revealed by metagenomics and culture.</title>
        <authorList>
            <person name="Gilroy R."/>
            <person name="Ravi A."/>
            <person name="Getino M."/>
            <person name="Pursley I."/>
            <person name="Horton D.L."/>
            <person name="Alikhan N.F."/>
            <person name="Baker D."/>
            <person name="Gharbi K."/>
            <person name="Hall N."/>
            <person name="Watson M."/>
            <person name="Adriaenssens E.M."/>
            <person name="Foster-Nyarko E."/>
            <person name="Jarju S."/>
            <person name="Secka A."/>
            <person name="Antonio M."/>
            <person name="Oren A."/>
            <person name="Chaudhuri R.R."/>
            <person name="La Ragione R."/>
            <person name="Hildebrand F."/>
            <person name="Pallen M.J."/>
        </authorList>
    </citation>
    <scope>NUCLEOTIDE SEQUENCE</scope>
    <source>
        <strain evidence="8">1383</strain>
    </source>
</reference>
<organism evidence="8 9">
    <name type="scientific">Candidatus Merdimorpha stercoravium</name>
    <dbReference type="NCBI Taxonomy" id="2840863"/>
    <lineage>
        <taxon>Bacteria</taxon>
        <taxon>Pseudomonadati</taxon>
        <taxon>Bacteroidota</taxon>
        <taxon>Flavobacteriia</taxon>
        <taxon>Flavobacteriales</taxon>
        <taxon>Candidatus Merdimorpha</taxon>
    </lineage>
</organism>
<dbReference type="CDD" id="cd00495">
    <property type="entry name" value="Ribosomal_L25_TL5_CTC"/>
    <property type="match status" value="1"/>
</dbReference>
<evidence type="ECO:0000313" key="8">
    <source>
        <dbReference type="EMBL" id="HIT97549.1"/>
    </source>
</evidence>
<comment type="function">
    <text evidence="5">This is one of the proteins that binds to the 5S RNA in the ribosome where it forms part of the central protuberance.</text>
</comment>
<keyword evidence="1 5" id="KW-0699">rRNA-binding</keyword>
<dbReference type="GO" id="GO:0008097">
    <property type="term" value="F:5S rRNA binding"/>
    <property type="evidence" value="ECO:0007669"/>
    <property type="project" value="InterPro"/>
</dbReference>
<dbReference type="InterPro" id="IPR020056">
    <property type="entry name" value="Rbsml_bL25/Gln-tRNA_synth_N"/>
</dbReference>
<sequence>MKSITLKGIERESVGKVATNALRNAGRVPCVIYGGENPVHFSVDAKDLNPLVYTADALIVDLELTSGKTFKAALQDLQFHPVTENILHVDFVQLFDNKPVTMVVPVKITGHSEGVRAGGVLAVNTRKLQVRALPANLPDAIEVDVTPLKIGEKAFVRTLQKENYKILAPDNYIVAYVRTSRNAAKNAAAASEAAAE</sequence>
<evidence type="ECO:0000259" key="7">
    <source>
        <dbReference type="Pfam" id="PF14693"/>
    </source>
</evidence>
<dbReference type="Proteomes" id="UP000824161">
    <property type="component" value="Unassembled WGS sequence"/>
</dbReference>
<keyword evidence="2 5" id="KW-0694">RNA-binding</keyword>
<accession>A0A9D1KTM5</accession>
<dbReference type="EMBL" id="DVLY01000043">
    <property type="protein sequence ID" value="HIT97549.1"/>
    <property type="molecule type" value="Genomic_DNA"/>
</dbReference>
<keyword evidence="4 5" id="KW-0687">Ribonucleoprotein</keyword>
<feature type="domain" description="Large ribosomal subunit protein bL25 beta" evidence="7">
    <location>
        <begin position="100"/>
        <end position="179"/>
    </location>
</feature>
<evidence type="ECO:0000256" key="4">
    <source>
        <dbReference type="ARBA" id="ARBA00023274"/>
    </source>
</evidence>
<evidence type="ECO:0000256" key="3">
    <source>
        <dbReference type="ARBA" id="ARBA00022980"/>
    </source>
</evidence>
<dbReference type="Gene3D" id="2.170.120.20">
    <property type="entry name" value="Ribosomal protein L25, beta domain"/>
    <property type="match status" value="1"/>
</dbReference>
<evidence type="ECO:0000256" key="2">
    <source>
        <dbReference type="ARBA" id="ARBA00022884"/>
    </source>
</evidence>
<name>A0A9D1KTM5_9FLAO</name>
<dbReference type="GO" id="GO:0006412">
    <property type="term" value="P:translation"/>
    <property type="evidence" value="ECO:0007669"/>
    <property type="project" value="UniProtKB-UniRule"/>
</dbReference>
<dbReference type="NCBIfam" id="NF004132">
    <property type="entry name" value="PRK05618.2-2"/>
    <property type="match status" value="1"/>
</dbReference>
<comment type="similarity">
    <text evidence="5">Belongs to the bacterial ribosomal protein bL25 family. CTC subfamily.</text>
</comment>
<dbReference type="InterPro" id="IPR020057">
    <property type="entry name" value="Ribosomal_bL25_b-dom"/>
</dbReference>
<dbReference type="InterPro" id="IPR020930">
    <property type="entry name" value="Ribosomal_uL5_bac-type"/>
</dbReference>
<proteinExistence type="inferred from homology"/>
<evidence type="ECO:0000313" key="9">
    <source>
        <dbReference type="Proteomes" id="UP000824161"/>
    </source>
</evidence>
<dbReference type="Pfam" id="PF01386">
    <property type="entry name" value="Ribosomal_L25p"/>
    <property type="match status" value="1"/>
</dbReference>
<comment type="caution">
    <text evidence="8">The sequence shown here is derived from an EMBL/GenBank/DDBJ whole genome shotgun (WGS) entry which is preliminary data.</text>
</comment>
<dbReference type="GO" id="GO:0003735">
    <property type="term" value="F:structural constituent of ribosome"/>
    <property type="evidence" value="ECO:0007669"/>
    <property type="project" value="InterPro"/>
</dbReference>
<reference evidence="8" key="1">
    <citation type="submission" date="2020-10" db="EMBL/GenBank/DDBJ databases">
        <authorList>
            <person name="Gilroy R."/>
        </authorList>
    </citation>
    <scope>NUCLEOTIDE SEQUENCE</scope>
    <source>
        <strain evidence="8">1383</strain>
    </source>
</reference>
<keyword evidence="3 5" id="KW-0689">Ribosomal protein</keyword>
<comment type="subunit">
    <text evidence="5">Part of the 50S ribosomal subunit; part of the 5S rRNA/L5/L18/L25 subcomplex. Contacts the 5S rRNA. Binds to the 5S rRNA independently of L5 and L18.</text>
</comment>
<feature type="domain" description="Large ribosomal subunit protein bL25 L25" evidence="6">
    <location>
        <begin position="6"/>
        <end position="91"/>
    </location>
</feature>